<dbReference type="GO" id="GO:0005737">
    <property type="term" value="C:cytoplasm"/>
    <property type="evidence" value="ECO:0007669"/>
    <property type="project" value="UniProtKB-SubCell"/>
</dbReference>
<keyword evidence="5" id="KW-0677">Repeat</keyword>
<dbReference type="SUPFAM" id="SSF48452">
    <property type="entry name" value="TPR-like"/>
    <property type="match status" value="1"/>
</dbReference>
<dbReference type="InterPro" id="IPR053793">
    <property type="entry name" value="PB1-like"/>
</dbReference>
<dbReference type="PROSITE" id="PS51745">
    <property type="entry name" value="PB1"/>
    <property type="match status" value="1"/>
</dbReference>
<dbReference type="PANTHER" id="PTHR15175:SF0">
    <property type="entry name" value="SH3 DOMAIN-CONTAINING PROTEIN C23A1.17"/>
    <property type="match status" value="1"/>
</dbReference>
<evidence type="ECO:0000256" key="3">
    <source>
        <dbReference type="ARBA" id="ARBA00022443"/>
    </source>
</evidence>
<comment type="similarity">
    <text evidence="2">Belongs to the NCF2/NOXA1 family.</text>
</comment>
<dbReference type="PANTHER" id="PTHR15175">
    <property type="entry name" value="NEUTROPHIL CYTOSOLIC FACTOR 2, NEUTROPHIL NADPH OXIDASE FACTOR 2"/>
    <property type="match status" value="1"/>
</dbReference>
<evidence type="ECO:0000256" key="4">
    <source>
        <dbReference type="ARBA" id="ARBA00022490"/>
    </source>
</evidence>
<evidence type="ECO:0000259" key="8">
    <source>
        <dbReference type="PROSITE" id="PS51745"/>
    </source>
</evidence>
<dbReference type="EMBL" id="MCFC01000048">
    <property type="protein sequence ID" value="ORY26341.1"/>
    <property type="molecule type" value="Genomic_DNA"/>
</dbReference>
<dbReference type="SMART" id="SM00028">
    <property type="entry name" value="TPR"/>
    <property type="match status" value="3"/>
</dbReference>
<dbReference type="FunFam" id="1.25.40.10:FF:000017">
    <property type="entry name" value="NADPH oxidase regulator NoxR"/>
    <property type="match status" value="1"/>
</dbReference>
<dbReference type="InterPro" id="IPR011990">
    <property type="entry name" value="TPR-like_helical_dom_sf"/>
</dbReference>
<dbReference type="Pfam" id="PF00564">
    <property type="entry name" value="PB1"/>
    <property type="match status" value="1"/>
</dbReference>
<dbReference type="SMART" id="SM00666">
    <property type="entry name" value="PB1"/>
    <property type="match status" value="1"/>
</dbReference>
<dbReference type="OrthoDB" id="9450131at2759"/>
<dbReference type="InterPro" id="IPR000270">
    <property type="entry name" value="PB1_dom"/>
</dbReference>
<dbReference type="STRING" id="71784.A0A1Y2AUU6"/>
<dbReference type="SUPFAM" id="SSF54277">
    <property type="entry name" value="CAD &amp; PB1 domains"/>
    <property type="match status" value="1"/>
</dbReference>
<dbReference type="AlphaFoldDB" id="A0A1Y2AUU6"/>
<name>A0A1Y2AUU6_9TREE</name>
<feature type="region of interest" description="Disordered" evidence="7">
    <location>
        <begin position="378"/>
        <end position="422"/>
    </location>
</feature>
<keyword evidence="4" id="KW-0963">Cytoplasm</keyword>
<evidence type="ECO:0000256" key="5">
    <source>
        <dbReference type="ARBA" id="ARBA00022737"/>
    </source>
</evidence>
<evidence type="ECO:0000256" key="1">
    <source>
        <dbReference type="ARBA" id="ARBA00004496"/>
    </source>
</evidence>
<comment type="caution">
    <text evidence="9">The sequence shown here is derived from an EMBL/GenBank/DDBJ whole genome shotgun (WGS) entry which is preliminary data.</text>
</comment>
<organism evidence="9 10">
    <name type="scientific">Naematelia encephala</name>
    <dbReference type="NCBI Taxonomy" id="71784"/>
    <lineage>
        <taxon>Eukaryota</taxon>
        <taxon>Fungi</taxon>
        <taxon>Dikarya</taxon>
        <taxon>Basidiomycota</taxon>
        <taxon>Agaricomycotina</taxon>
        <taxon>Tremellomycetes</taxon>
        <taxon>Tremellales</taxon>
        <taxon>Naemateliaceae</taxon>
        <taxon>Naematelia</taxon>
    </lineage>
</organism>
<evidence type="ECO:0000256" key="6">
    <source>
        <dbReference type="ARBA" id="ARBA00022803"/>
    </source>
</evidence>
<dbReference type="InParanoid" id="A0A1Y2AUU6"/>
<accession>A0A1Y2AUU6</accession>
<dbReference type="InterPro" id="IPR013105">
    <property type="entry name" value="TPR_2"/>
</dbReference>
<evidence type="ECO:0000256" key="2">
    <source>
        <dbReference type="ARBA" id="ARBA00008051"/>
    </source>
</evidence>
<reference evidence="9 10" key="1">
    <citation type="submission" date="2016-07" db="EMBL/GenBank/DDBJ databases">
        <title>Pervasive Adenine N6-methylation of Active Genes in Fungi.</title>
        <authorList>
            <consortium name="DOE Joint Genome Institute"/>
            <person name="Mondo S.J."/>
            <person name="Dannebaum R.O."/>
            <person name="Kuo R.C."/>
            <person name="Labutti K."/>
            <person name="Haridas S."/>
            <person name="Kuo A."/>
            <person name="Salamov A."/>
            <person name="Ahrendt S.R."/>
            <person name="Lipzen A."/>
            <person name="Sullivan W."/>
            <person name="Andreopoulos W.B."/>
            <person name="Clum A."/>
            <person name="Lindquist E."/>
            <person name="Daum C."/>
            <person name="Ramamoorthy G.K."/>
            <person name="Gryganskyi A."/>
            <person name="Culley D."/>
            <person name="Magnuson J.K."/>
            <person name="James T.Y."/>
            <person name="O'Malley M.A."/>
            <person name="Stajich J.E."/>
            <person name="Spatafora J.W."/>
            <person name="Visel A."/>
            <person name="Grigoriev I.V."/>
        </authorList>
    </citation>
    <scope>NUCLEOTIDE SEQUENCE [LARGE SCALE GENOMIC DNA]</scope>
    <source>
        <strain evidence="9 10">68-887.2</strain>
    </source>
</reference>
<keyword evidence="3" id="KW-0728">SH3 domain</keyword>
<comment type="subcellular location">
    <subcellularLocation>
        <location evidence="1">Cytoplasm</location>
    </subcellularLocation>
</comment>
<evidence type="ECO:0000313" key="10">
    <source>
        <dbReference type="Proteomes" id="UP000193986"/>
    </source>
</evidence>
<dbReference type="Pfam" id="PF07719">
    <property type="entry name" value="TPR_2"/>
    <property type="match status" value="1"/>
</dbReference>
<sequence length="515" mass="56697">MSLKVELTIWSAGLKAYDQGELDHALDEFAKIADTSKICWNMGIILATLGQHDEAVEQFNIAVSMDKFMAVGWFQKGVSHFMVKRYDEAHQAFEEALLYMRGNQTINYEQLGLDFRLYAAEILFNCGLAKLYLGQIDTGLRDLGEAQAQKVIPEHDVIDDAIRDRGVDYTVFSVPVGILFQPSQAKLKNLEARDYMGKAILVAATDTNEAYTTFSGITRLQRGLNPRGAPLDAGHPLSRSASVSTIPQPVGSSPLLGLSRNNTIASTRPTAFPRDSLGLVRRSSGDTPDNLPSKLPLTGAVSPLNLPGKPPRPRTNIEIGSPSSDPQIRTPQDRLKSLAVTELYDYYYKEYAAYDDEPMPDLPPIKGPNSKIEMWARKTPSGAPPRRPSVTSNGGMWPGRVPGLSRNGSMARSRYEDESTREAGGVTDMAKIRVKVHVGKHTRGMSIVPTQNYDDFTTSLRDKFPELGSQLLVRFKDEDGDMLSLVDEGDFEAAVDVARVMSGGKAEGKLEIWVE</sequence>
<dbReference type="Gene3D" id="3.10.20.90">
    <property type="entry name" value="Phosphatidylinositol 3-kinase Catalytic Subunit, Chain A, domain 1"/>
    <property type="match status" value="1"/>
</dbReference>
<gene>
    <name evidence="9" type="ORF">BCR39DRAFT_484589</name>
</gene>
<dbReference type="Pfam" id="PF13181">
    <property type="entry name" value="TPR_8"/>
    <property type="match status" value="1"/>
</dbReference>
<feature type="compositionally biased region" description="Polar residues" evidence="7">
    <location>
        <begin position="321"/>
        <end position="330"/>
    </location>
</feature>
<feature type="region of interest" description="Disordered" evidence="7">
    <location>
        <begin position="275"/>
        <end position="332"/>
    </location>
</feature>
<evidence type="ECO:0000313" key="9">
    <source>
        <dbReference type="EMBL" id="ORY26341.1"/>
    </source>
</evidence>
<keyword evidence="6" id="KW-0802">TPR repeat</keyword>
<dbReference type="Gene3D" id="1.25.40.10">
    <property type="entry name" value="Tetratricopeptide repeat domain"/>
    <property type="match status" value="1"/>
</dbReference>
<dbReference type="InterPro" id="IPR051864">
    <property type="entry name" value="NCF2_NOXA1"/>
</dbReference>
<evidence type="ECO:0000256" key="7">
    <source>
        <dbReference type="SAM" id="MobiDB-lite"/>
    </source>
</evidence>
<dbReference type="Proteomes" id="UP000193986">
    <property type="component" value="Unassembled WGS sequence"/>
</dbReference>
<keyword evidence="10" id="KW-1185">Reference proteome</keyword>
<dbReference type="InterPro" id="IPR019734">
    <property type="entry name" value="TPR_rpt"/>
</dbReference>
<feature type="domain" description="PB1" evidence="8">
    <location>
        <begin position="431"/>
        <end position="515"/>
    </location>
</feature>
<protein>
    <recommendedName>
        <fullName evidence="8">PB1 domain-containing protein</fullName>
    </recommendedName>
</protein>
<proteinExistence type="inferred from homology"/>